<protein>
    <submittedName>
        <fullName evidence="3">ASH domain-containing protein</fullName>
    </submittedName>
</protein>
<dbReference type="AlphaFoldDB" id="A0A183CP30"/>
<organism evidence="2 3">
    <name type="scientific">Globodera pallida</name>
    <name type="common">Potato cyst nematode worm</name>
    <name type="synonym">Heterodera pallida</name>
    <dbReference type="NCBI Taxonomy" id="36090"/>
    <lineage>
        <taxon>Eukaryota</taxon>
        <taxon>Metazoa</taxon>
        <taxon>Ecdysozoa</taxon>
        <taxon>Nematoda</taxon>
        <taxon>Chromadorea</taxon>
        <taxon>Rhabditida</taxon>
        <taxon>Tylenchina</taxon>
        <taxon>Tylenchomorpha</taxon>
        <taxon>Tylenchoidea</taxon>
        <taxon>Heteroderidae</taxon>
        <taxon>Heteroderinae</taxon>
        <taxon>Globodera</taxon>
    </lineage>
</organism>
<evidence type="ECO:0000313" key="2">
    <source>
        <dbReference type="Proteomes" id="UP000050741"/>
    </source>
</evidence>
<reference evidence="2" key="2">
    <citation type="submission" date="2014-05" db="EMBL/GenBank/DDBJ databases">
        <title>The genome and life-stage specific transcriptomes of Globodera pallida elucidate key aspects of plant parasitism by a cyst nematode.</title>
        <authorList>
            <person name="Cotton J.A."/>
            <person name="Lilley C.J."/>
            <person name="Jones L.M."/>
            <person name="Kikuchi T."/>
            <person name="Reid A.J."/>
            <person name="Thorpe P."/>
            <person name="Tsai I.J."/>
            <person name="Beasley H."/>
            <person name="Blok V."/>
            <person name="Cock P.J.A."/>
            <person name="Van den Akker S.E."/>
            <person name="Holroyd N."/>
            <person name="Hunt M."/>
            <person name="Mantelin S."/>
            <person name="Naghra H."/>
            <person name="Pain A."/>
            <person name="Palomares-Rius J.E."/>
            <person name="Zarowiecki M."/>
            <person name="Berriman M."/>
            <person name="Jones J.T."/>
            <person name="Urwin P.E."/>
        </authorList>
    </citation>
    <scope>NUCLEOTIDE SEQUENCE [LARGE SCALE GENOMIC DNA]</scope>
    <source>
        <strain evidence="2">Lindley</strain>
    </source>
</reference>
<dbReference type="Proteomes" id="UP000050741">
    <property type="component" value="Unassembled WGS sequence"/>
</dbReference>
<evidence type="ECO:0000256" key="1">
    <source>
        <dbReference type="SAM" id="MobiDB-lite"/>
    </source>
</evidence>
<dbReference type="WBParaSite" id="GPLIN_001463700">
    <property type="protein sequence ID" value="GPLIN_001463700"/>
    <property type="gene ID" value="GPLIN_001463700"/>
</dbReference>
<keyword evidence="2" id="KW-1185">Reference proteome</keyword>
<accession>A0A183CP30</accession>
<reference evidence="2" key="1">
    <citation type="submission" date="2013-12" db="EMBL/GenBank/DDBJ databases">
        <authorList>
            <person name="Aslett M."/>
        </authorList>
    </citation>
    <scope>NUCLEOTIDE SEQUENCE [LARGE SCALE GENOMIC DNA]</scope>
    <source>
        <strain evidence="2">Lindley</strain>
    </source>
</reference>
<reference evidence="3" key="3">
    <citation type="submission" date="2016-06" db="UniProtKB">
        <authorList>
            <consortium name="WormBaseParasite"/>
        </authorList>
    </citation>
    <scope>IDENTIFICATION</scope>
</reference>
<name>A0A183CP30_GLOPA</name>
<feature type="region of interest" description="Disordered" evidence="1">
    <location>
        <begin position="229"/>
        <end position="259"/>
    </location>
</feature>
<feature type="compositionally biased region" description="Basic and acidic residues" evidence="1">
    <location>
        <begin position="146"/>
        <end position="158"/>
    </location>
</feature>
<proteinExistence type="predicted"/>
<dbReference type="AntiFam" id="ANF00005">
    <property type="entry name" value="Antisense to 23S rRNA"/>
</dbReference>
<feature type="region of interest" description="Disordered" evidence="1">
    <location>
        <begin position="140"/>
        <end position="187"/>
    </location>
</feature>
<feature type="compositionally biased region" description="Basic and acidic residues" evidence="1">
    <location>
        <begin position="7"/>
        <end position="32"/>
    </location>
</feature>
<feature type="region of interest" description="Disordered" evidence="1">
    <location>
        <begin position="1"/>
        <end position="33"/>
    </location>
</feature>
<sequence>PAHSMRRWGDRGKPEIESLPKPRAPDKTKPRQIDGLGDFCAPSVMSLTSYRAAPSRAKRVDDCEWVLPVTQASMPGDDLLFHRLSDSTIGAVWFHGRVRDGIGGKFFKPCKIKADEHPIKDSLLPVLSLMVGLIKVNSSQISTPTADRDQTVSRRSEPSSRTTLIGEQPNPWDLLQPQDVMSRHRGAKQPRRYELLGRWPFHEGPPDHYDRLSSLLDLSVSQSGWLMPLHSNSRRRPPQSNYPPQRVPAPDNGTGQASGPIRRLEADLAEPCDTSLKRLGILYLTTCVGFGQDFTCPALLKDNDCSTRKGLSPSMADFSKSFRFIHHCHWPGPRSLATTYGVSVDVLSCRPFVKTDWIFQAFKRITSFFACACQGIHQMPLIHFFVLIVYAHHLLDLAEPFLLAYAQRGAKSGHPGKTQSAAKAIPSLTIKRGTTVTVTFYNRNTNDDIDVFDTILFEGTPVHFEVVSLRPASRDIIR</sequence>
<evidence type="ECO:0000313" key="3">
    <source>
        <dbReference type="WBParaSite" id="GPLIN_001463700"/>
    </source>
</evidence>